<dbReference type="InterPro" id="IPR018698">
    <property type="entry name" value="VWA-like_dom"/>
</dbReference>
<evidence type="ECO:0008006" key="6">
    <source>
        <dbReference type="Google" id="ProtNLM"/>
    </source>
</evidence>
<protein>
    <recommendedName>
        <fullName evidence="6">Metallopeptidase</fullName>
    </recommendedName>
</protein>
<evidence type="ECO:0000313" key="5">
    <source>
        <dbReference type="Proteomes" id="UP000824265"/>
    </source>
</evidence>
<name>A0A9D1UAC7_9FIRM</name>
<dbReference type="CDD" id="cd00198">
    <property type="entry name" value="vWFA"/>
    <property type="match status" value="1"/>
</dbReference>
<sequence length="429" mass="50116">MEGDSKKISELAERIMKLAHDDILIHLRFFDTALARLAYRQMPQTGCLATDGSACFYDPVFVLKCYQKDSRLVTRCSLHMLLHCVFFHSFQYDKLDTGLWDLAADIAVENVILEMGIAGAALEQDEEEGRKLRFLREEIGSLTAERIYRYFRKNPPAQREQEELRDLFFKDVHTLWKPREELEISLEQWKKISERIKADLKSFTKARSGAQSLEKNLEEVTKERYDYSDILRRFTVMGEDITVNDEEFDYVYYTYGLEHYGNLPLIEPLEYKETNKVREFVIAIDTSASCRGPLVKAFLQKTYSLLKGSENFFHKINVHIIQCDNEVQSDTKITNDDDFDTFLRYGKLNGFGATDFRPVFSYVEQLKAQGEFENLKGLIYFTDGYGIYPERMPDYEVIFAFLDEDEHRAPVPPWSMKVVLESEELEEEA</sequence>
<feature type="coiled-coil region" evidence="1">
    <location>
        <begin position="179"/>
        <end position="223"/>
    </location>
</feature>
<keyword evidence="1" id="KW-0175">Coiled coil</keyword>
<reference evidence="4" key="2">
    <citation type="submission" date="2021-04" db="EMBL/GenBank/DDBJ databases">
        <authorList>
            <person name="Gilroy R."/>
        </authorList>
    </citation>
    <scope>NUCLEOTIDE SEQUENCE</scope>
    <source>
        <strain evidence="4">CHK195-6426</strain>
    </source>
</reference>
<feature type="domain" description="Putative metallopeptidase" evidence="3">
    <location>
        <begin position="28"/>
        <end position="233"/>
    </location>
</feature>
<evidence type="ECO:0000259" key="3">
    <source>
        <dbReference type="Pfam" id="PF13203"/>
    </source>
</evidence>
<reference evidence="4" key="1">
    <citation type="journal article" date="2021" name="PeerJ">
        <title>Extensive microbial diversity within the chicken gut microbiome revealed by metagenomics and culture.</title>
        <authorList>
            <person name="Gilroy R."/>
            <person name="Ravi A."/>
            <person name="Getino M."/>
            <person name="Pursley I."/>
            <person name="Horton D.L."/>
            <person name="Alikhan N.F."/>
            <person name="Baker D."/>
            <person name="Gharbi K."/>
            <person name="Hall N."/>
            <person name="Watson M."/>
            <person name="Adriaenssens E.M."/>
            <person name="Foster-Nyarko E."/>
            <person name="Jarju S."/>
            <person name="Secka A."/>
            <person name="Antonio M."/>
            <person name="Oren A."/>
            <person name="Chaudhuri R.R."/>
            <person name="La Ragione R."/>
            <person name="Hildebrand F."/>
            <person name="Pallen M.J."/>
        </authorList>
    </citation>
    <scope>NUCLEOTIDE SEQUENCE</scope>
    <source>
        <strain evidence="4">CHK195-6426</strain>
    </source>
</reference>
<dbReference type="PANTHER" id="PTHR38730:SF1">
    <property type="entry name" value="SLL7028 PROTEIN"/>
    <property type="match status" value="1"/>
</dbReference>
<dbReference type="InterPro" id="IPR025154">
    <property type="entry name" value="Put_metallopeptidase_dom"/>
</dbReference>
<evidence type="ECO:0000259" key="2">
    <source>
        <dbReference type="Pfam" id="PF09967"/>
    </source>
</evidence>
<accession>A0A9D1UAC7</accession>
<gene>
    <name evidence="4" type="ORF">H9742_03395</name>
</gene>
<comment type="caution">
    <text evidence="4">The sequence shown here is derived from an EMBL/GenBank/DDBJ whole genome shotgun (WGS) entry which is preliminary data.</text>
</comment>
<proteinExistence type="predicted"/>
<feature type="domain" description="VWA-like" evidence="2">
    <location>
        <begin position="281"/>
        <end position="420"/>
    </location>
</feature>
<dbReference type="Proteomes" id="UP000824265">
    <property type="component" value="Unassembled WGS sequence"/>
</dbReference>
<dbReference type="PANTHER" id="PTHR38730">
    <property type="entry name" value="SLL7028 PROTEIN"/>
    <property type="match status" value="1"/>
</dbReference>
<dbReference type="RefSeq" id="WP_318703733.1">
    <property type="nucleotide sequence ID" value="NZ_CALWMU010000029.1"/>
</dbReference>
<dbReference type="EMBL" id="DXGH01000017">
    <property type="protein sequence ID" value="HIW80564.1"/>
    <property type="molecule type" value="Genomic_DNA"/>
</dbReference>
<dbReference type="Pfam" id="PF13203">
    <property type="entry name" value="DUF2201_N"/>
    <property type="match status" value="1"/>
</dbReference>
<dbReference type="Pfam" id="PF09967">
    <property type="entry name" value="DUF2201"/>
    <property type="match status" value="1"/>
</dbReference>
<evidence type="ECO:0000256" key="1">
    <source>
        <dbReference type="SAM" id="Coils"/>
    </source>
</evidence>
<evidence type="ECO:0000313" key="4">
    <source>
        <dbReference type="EMBL" id="HIW80564.1"/>
    </source>
</evidence>
<dbReference type="AlphaFoldDB" id="A0A9D1UAC7"/>
<organism evidence="4 5">
    <name type="scientific">Candidatus Acetatifactor stercoripullorum</name>
    <dbReference type="NCBI Taxonomy" id="2838414"/>
    <lineage>
        <taxon>Bacteria</taxon>
        <taxon>Bacillati</taxon>
        <taxon>Bacillota</taxon>
        <taxon>Clostridia</taxon>
        <taxon>Lachnospirales</taxon>
        <taxon>Lachnospiraceae</taxon>
        <taxon>Acetatifactor</taxon>
    </lineage>
</organism>